<accession>A0ABX5T6T3</accession>
<reference evidence="9 10" key="1">
    <citation type="submission" date="2019-03" db="EMBL/GenBank/DDBJ databases">
        <title>Complete genome sequence of Citrobacter sp. SNU WT2 isolated from diseased rainbow trout.</title>
        <authorList>
            <person name="Oh W.T."/>
            <person name="Park S.C."/>
        </authorList>
    </citation>
    <scope>NUCLEOTIDE SEQUENCE [LARGE SCALE GENOMIC DNA]</scope>
    <source>
        <strain evidence="9 10">SNU WT2</strain>
    </source>
</reference>
<dbReference type="PRINTS" id="PR00969">
    <property type="entry name" value="CHAPERONPILI"/>
</dbReference>
<keyword evidence="3" id="KW-0732">Signal</keyword>
<dbReference type="Pfam" id="PF02753">
    <property type="entry name" value="PapD_C"/>
    <property type="match status" value="1"/>
</dbReference>
<protein>
    <submittedName>
        <fullName evidence="9">Molecular chaperone</fullName>
    </submittedName>
</protein>
<comment type="similarity">
    <text evidence="2 6">Belongs to the periplasmic pilus chaperone family.</text>
</comment>
<dbReference type="Proteomes" id="UP000296284">
    <property type="component" value="Chromosome"/>
</dbReference>
<evidence type="ECO:0000256" key="2">
    <source>
        <dbReference type="ARBA" id="ARBA00007399"/>
    </source>
</evidence>
<evidence type="ECO:0000313" key="10">
    <source>
        <dbReference type="Proteomes" id="UP000296284"/>
    </source>
</evidence>
<dbReference type="EMBL" id="CP038469">
    <property type="protein sequence ID" value="QBX81216.1"/>
    <property type="molecule type" value="Genomic_DNA"/>
</dbReference>
<dbReference type="InterPro" id="IPR013783">
    <property type="entry name" value="Ig-like_fold"/>
</dbReference>
<evidence type="ECO:0000256" key="3">
    <source>
        <dbReference type="ARBA" id="ARBA00022729"/>
    </source>
</evidence>
<dbReference type="InterPro" id="IPR050643">
    <property type="entry name" value="Periplasmic_pilus_chap"/>
</dbReference>
<feature type="domain" description="Pili assembly chaperone N-terminal" evidence="7">
    <location>
        <begin position="23"/>
        <end position="149"/>
    </location>
</feature>
<dbReference type="Pfam" id="PF00345">
    <property type="entry name" value="PapD_N"/>
    <property type="match status" value="1"/>
</dbReference>
<dbReference type="Gene3D" id="2.60.40.10">
    <property type="entry name" value="Immunoglobulins"/>
    <property type="match status" value="2"/>
</dbReference>
<dbReference type="InterPro" id="IPR001829">
    <property type="entry name" value="Pili_assmbl_chaperone_bac"/>
</dbReference>
<evidence type="ECO:0000256" key="5">
    <source>
        <dbReference type="ARBA" id="ARBA00023186"/>
    </source>
</evidence>
<dbReference type="InterPro" id="IPR016148">
    <property type="entry name" value="Pili_assmbl_chaperone_C"/>
</dbReference>
<name>A0ABX5T6T3_9ENTR</name>
<dbReference type="PANTHER" id="PTHR30251">
    <property type="entry name" value="PILUS ASSEMBLY CHAPERONE"/>
    <property type="match status" value="1"/>
</dbReference>
<organism evidence="9 10">
    <name type="scientific">Citrobacter tructae</name>
    <dbReference type="NCBI Taxonomy" id="2562449"/>
    <lineage>
        <taxon>Bacteria</taxon>
        <taxon>Pseudomonadati</taxon>
        <taxon>Pseudomonadota</taxon>
        <taxon>Gammaproteobacteria</taxon>
        <taxon>Enterobacterales</taxon>
        <taxon>Enterobacteriaceae</taxon>
        <taxon>Citrobacter</taxon>
    </lineage>
</organism>
<evidence type="ECO:0000256" key="6">
    <source>
        <dbReference type="RuleBase" id="RU003918"/>
    </source>
</evidence>
<evidence type="ECO:0000259" key="8">
    <source>
        <dbReference type="Pfam" id="PF02753"/>
    </source>
</evidence>
<proteinExistence type="inferred from homology"/>
<dbReference type="InterPro" id="IPR018046">
    <property type="entry name" value="Pili_assmbl_chaperone_CS"/>
</dbReference>
<keyword evidence="4" id="KW-0574">Periplasm</keyword>
<evidence type="ECO:0000256" key="4">
    <source>
        <dbReference type="ARBA" id="ARBA00022764"/>
    </source>
</evidence>
<sequence length="239" mass="26542">MAMMRNLILLLAALILPVTATAGVVVGGLRFIYPQRAKSLSVSLRNTANAPYLVQSKILPDDAQDSPGLLTSTPKLAKVPFIVTPPLFLMPGQNEHQLRIIATGNIPQDRESLFWLSVSAIPSVNDAEKSRVLIAFRQQVKLIWRPDALAEKQGELRWQRHQRDVIVSNDSAWYVTLAGMQINGKALTGGMVPPFSRRQQPWCPATGKCTISWQDMDDMGQKKTARACHLIKHVLIWTG</sequence>
<comment type="subcellular location">
    <subcellularLocation>
        <location evidence="1 6">Periplasm</location>
    </subcellularLocation>
</comment>
<evidence type="ECO:0000313" key="9">
    <source>
        <dbReference type="EMBL" id="QBX81216.1"/>
    </source>
</evidence>
<evidence type="ECO:0000259" key="7">
    <source>
        <dbReference type="Pfam" id="PF00345"/>
    </source>
</evidence>
<dbReference type="InterPro" id="IPR016147">
    <property type="entry name" value="Pili_assmbl_chaperone_N"/>
</dbReference>
<gene>
    <name evidence="9" type="ORF">E4Z61_12930</name>
</gene>
<dbReference type="PANTHER" id="PTHR30251:SF1">
    <property type="entry name" value="FIMBRIAL CHAPARONE"/>
    <property type="match status" value="1"/>
</dbReference>
<keyword evidence="10" id="KW-1185">Reference proteome</keyword>
<dbReference type="SUPFAM" id="SSF49354">
    <property type="entry name" value="PapD-like"/>
    <property type="match status" value="1"/>
</dbReference>
<feature type="domain" description="Pili assembly chaperone C-terminal" evidence="8">
    <location>
        <begin position="167"/>
        <end position="221"/>
    </location>
</feature>
<evidence type="ECO:0000256" key="1">
    <source>
        <dbReference type="ARBA" id="ARBA00004418"/>
    </source>
</evidence>
<dbReference type="PROSITE" id="PS00635">
    <property type="entry name" value="PILI_CHAPERONE"/>
    <property type="match status" value="1"/>
</dbReference>
<keyword evidence="5 6" id="KW-0143">Chaperone</keyword>
<dbReference type="RefSeq" id="WP_135323121.1">
    <property type="nucleotide sequence ID" value="NZ_CP038469.1"/>
</dbReference>
<dbReference type="InterPro" id="IPR036316">
    <property type="entry name" value="Pili_assmbl_chap_C_dom_sf"/>
</dbReference>
<dbReference type="InterPro" id="IPR008962">
    <property type="entry name" value="PapD-like_sf"/>
</dbReference>
<dbReference type="SUPFAM" id="SSF49584">
    <property type="entry name" value="Periplasmic chaperone C-domain"/>
    <property type="match status" value="1"/>
</dbReference>